<dbReference type="GO" id="GO:0097163">
    <property type="term" value="F:sulfur carrier activity"/>
    <property type="evidence" value="ECO:0007669"/>
    <property type="project" value="TreeGrafter"/>
</dbReference>
<dbReference type="Gene3D" id="3.30.1420.10">
    <property type="match status" value="1"/>
</dbReference>
<dbReference type="PANTHER" id="PTHR37010:SF1">
    <property type="entry name" value="SULFURTRANSFERASE TUSE"/>
    <property type="match status" value="1"/>
</dbReference>
<accession>A0A370DP11</accession>
<dbReference type="PANTHER" id="PTHR37010">
    <property type="entry name" value="SULFURTRANSFERASE TUSE"/>
    <property type="match status" value="1"/>
</dbReference>
<name>A0A370DP11_9GAMM</name>
<dbReference type="InterPro" id="IPR042072">
    <property type="entry name" value="DsrC-like_C"/>
</dbReference>
<comment type="similarity">
    <text evidence="3">Belongs to the dsrC/tusE family.</text>
</comment>
<organism evidence="4 5">
    <name type="scientific">endosymbiont of Galathealinum brachiosum</name>
    <dbReference type="NCBI Taxonomy" id="2200906"/>
    <lineage>
        <taxon>Bacteria</taxon>
        <taxon>Pseudomonadati</taxon>
        <taxon>Pseudomonadota</taxon>
        <taxon>Gammaproteobacteria</taxon>
        <taxon>sulfur-oxidizing symbionts</taxon>
    </lineage>
</organism>
<proteinExistence type="inferred from homology"/>
<dbReference type="GO" id="GO:0005737">
    <property type="term" value="C:cytoplasm"/>
    <property type="evidence" value="ECO:0007669"/>
    <property type="project" value="UniProtKB-SubCell"/>
</dbReference>
<gene>
    <name evidence="4" type="ORF">DIZ80_01140</name>
</gene>
<dbReference type="EMBL" id="QFXC01000002">
    <property type="protein sequence ID" value="RDH86104.1"/>
    <property type="molecule type" value="Genomic_DNA"/>
</dbReference>
<keyword evidence="3" id="KW-0808">Transferase</keyword>
<sequence length="113" mass="13318">MMLSVAGQNIETNEQGFLANLGEWNEDFTEATAKNDGVELYNDHWELILYFRDYYEENQICPTMHKVVRELGNKNEHFHNQKEYEKHIYKLFPTDPTHEVCKLAGLPMPQPDD</sequence>
<comment type="function">
    <text evidence="3">Part of a sulfur-relay system.</text>
</comment>
<dbReference type="Proteomes" id="UP000254266">
    <property type="component" value="Unassembled WGS sequence"/>
</dbReference>
<evidence type="ECO:0000313" key="5">
    <source>
        <dbReference type="Proteomes" id="UP000254266"/>
    </source>
</evidence>
<dbReference type="InterPro" id="IPR007453">
    <property type="entry name" value="DsrC/TusE"/>
</dbReference>
<keyword evidence="5" id="KW-1185">Reference proteome</keyword>
<dbReference type="EC" id="2.8.1.-" evidence="3"/>
<evidence type="ECO:0000256" key="2">
    <source>
        <dbReference type="ARBA" id="ARBA00022490"/>
    </source>
</evidence>
<dbReference type="GO" id="GO:0002143">
    <property type="term" value="P:tRNA wobble position uridine thiolation"/>
    <property type="evidence" value="ECO:0007669"/>
    <property type="project" value="TreeGrafter"/>
</dbReference>
<dbReference type="SUPFAM" id="SSF69721">
    <property type="entry name" value="DsrC, the gamma subunit of dissimilatory sulfite reductase"/>
    <property type="match status" value="1"/>
</dbReference>
<comment type="caution">
    <text evidence="4">The sequence shown here is derived from an EMBL/GenBank/DDBJ whole genome shotgun (WGS) entry which is preliminary data.</text>
</comment>
<keyword evidence="2" id="KW-0963">Cytoplasm</keyword>
<dbReference type="AlphaFoldDB" id="A0A370DP11"/>
<reference evidence="4 5" key="1">
    <citation type="journal article" date="2018" name="ISME J.">
        <title>Endosymbiont genomes yield clues of tubeworm success.</title>
        <authorList>
            <person name="Li Y."/>
            <person name="Liles M.R."/>
            <person name="Halanych K.M."/>
        </authorList>
    </citation>
    <scope>NUCLEOTIDE SEQUENCE [LARGE SCALE GENOMIC DNA]</scope>
    <source>
        <strain evidence="4">A1464</strain>
    </source>
</reference>
<evidence type="ECO:0000256" key="1">
    <source>
        <dbReference type="ARBA" id="ARBA00004496"/>
    </source>
</evidence>
<evidence type="ECO:0000313" key="4">
    <source>
        <dbReference type="EMBL" id="RDH86104.1"/>
    </source>
</evidence>
<dbReference type="InterPro" id="IPR025526">
    <property type="entry name" value="DsrC-like_dom_sf"/>
</dbReference>
<evidence type="ECO:0000256" key="3">
    <source>
        <dbReference type="PIRNR" id="PIRNR006223"/>
    </source>
</evidence>
<dbReference type="Pfam" id="PF04358">
    <property type="entry name" value="DsrC"/>
    <property type="match status" value="1"/>
</dbReference>
<dbReference type="NCBIfam" id="TIGR03342">
    <property type="entry name" value="dsrC_tusE_dsvC"/>
    <property type="match status" value="1"/>
</dbReference>
<dbReference type="InterPro" id="IPR043163">
    <property type="entry name" value="DsrC-like_N"/>
</dbReference>
<dbReference type="GO" id="GO:0016740">
    <property type="term" value="F:transferase activity"/>
    <property type="evidence" value="ECO:0007669"/>
    <property type="project" value="UniProtKB-KW"/>
</dbReference>
<comment type="subcellular location">
    <subcellularLocation>
        <location evidence="1">Cytoplasm</location>
    </subcellularLocation>
</comment>
<dbReference type="PIRSF" id="PIRSF006223">
    <property type="entry name" value="DsrC_TusE"/>
    <property type="match status" value="1"/>
</dbReference>
<protein>
    <recommendedName>
        <fullName evidence="3">Sulfurtransferase</fullName>
        <ecNumber evidence="3">2.8.1.-</ecNumber>
    </recommendedName>
</protein>
<dbReference type="Gene3D" id="1.10.10.370">
    <property type="entry name" value="DsrC-like protein, C-terminal domain"/>
    <property type="match status" value="1"/>
</dbReference>